<reference evidence="2 3" key="1">
    <citation type="journal article" date="2018" name="Front. Microbiol.">
        <title>Genomic and genetic insights into a cosmopolitan fungus, Paecilomyces variotii (Eurotiales).</title>
        <authorList>
            <person name="Urquhart A.S."/>
            <person name="Mondo S.J."/>
            <person name="Makela M.R."/>
            <person name="Hane J.K."/>
            <person name="Wiebenga A."/>
            <person name="He G."/>
            <person name="Mihaltcheva S."/>
            <person name="Pangilinan J."/>
            <person name="Lipzen A."/>
            <person name="Barry K."/>
            <person name="de Vries R.P."/>
            <person name="Grigoriev I.V."/>
            <person name="Idnurm A."/>
        </authorList>
    </citation>
    <scope>NUCLEOTIDE SEQUENCE [LARGE SCALE GENOMIC DNA]</scope>
    <source>
        <strain evidence="2 3">CBS 101075</strain>
    </source>
</reference>
<dbReference type="EMBL" id="RCNU01000014">
    <property type="protein sequence ID" value="RWQ92039.1"/>
    <property type="molecule type" value="Genomic_DNA"/>
</dbReference>
<feature type="compositionally biased region" description="Polar residues" evidence="1">
    <location>
        <begin position="147"/>
        <end position="165"/>
    </location>
</feature>
<dbReference type="RefSeq" id="XP_028481684.1">
    <property type="nucleotide sequence ID" value="XM_028629230.1"/>
</dbReference>
<sequence>MDCAARALMFWTYQTTQEIFYQEYLGKGLTEKYASLSTEMDKIIHNANMEISNLQNRLWYVMRDGIKITHSLTVSDMDLEMELNQQQLHKKNQELVEMYREKCKKHAQMTNLYNLLKSRAMRSQMQTAASDTVSNTLNSLPGARNEPLTTASHSRLVSQIPQTAPSRPPHNQYPVDQEGVEQLHRYQRSGSGSSRGANRRDESSMMPPPQIRPGGPRNSQNSPPIVVDTYIHWAGARPTYSGHSESEVHAI</sequence>
<dbReference type="InterPro" id="IPR042448">
    <property type="entry name" value="CCNB1IP1"/>
</dbReference>
<dbReference type="VEuPathDB" id="FungiDB:C8Q69DRAFT_447733"/>
<dbReference type="Proteomes" id="UP000283841">
    <property type="component" value="Unassembled WGS sequence"/>
</dbReference>
<proteinExistence type="predicted"/>
<dbReference type="GO" id="GO:0061630">
    <property type="term" value="F:ubiquitin protein ligase activity"/>
    <property type="evidence" value="ECO:0007669"/>
    <property type="project" value="InterPro"/>
</dbReference>
<gene>
    <name evidence="2" type="ORF">C8Q69DRAFT_447733</name>
</gene>
<name>A0A443HJT7_BYSSP</name>
<evidence type="ECO:0008006" key="4">
    <source>
        <dbReference type="Google" id="ProtNLM"/>
    </source>
</evidence>
<evidence type="ECO:0000256" key="1">
    <source>
        <dbReference type="SAM" id="MobiDB-lite"/>
    </source>
</evidence>
<feature type="region of interest" description="Disordered" evidence="1">
    <location>
        <begin position="124"/>
        <end position="224"/>
    </location>
</feature>
<dbReference type="GO" id="GO:0007131">
    <property type="term" value="P:reciprocal meiotic recombination"/>
    <property type="evidence" value="ECO:0007669"/>
    <property type="project" value="InterPro"/>
</dbReference>
<feature type="compositionally biased region" description="Polar residues" evidence="1">
    <location>
        <begin position="124"/>
        <end position="139"/>
    </location>
</feature>
<organism evidence="2 3">
    <name type="scientific">Byssochlamys spectabilis</name>
    <name type="common">Paecilomyces variotii</name>
    <dbReference type="NCBI Taxonomy" id="264951"/>
    <lineage>
        <taxon>Eukaryota</taxon>
        <taxon>Fungi</taxon>
        <taxon>Dikarya</taxon>
        <taxon>Ascomycota</taxon>
        <taxon>Pezizomycotina</taxon>
        <taxon>Eurotiomycetes</taxon>
        <taxon>Eurotiomycetidae</taxon>
        <taxon>Eurotiales</taxon>
        <taxon>Thermoascaceae</taxon>
        <taxon>Paecilomyces</taxon>
    </lineage>
</organism>
<dbReference type="GeneID" id="39598507"/>
<dbReference type="STRING" id="264951.A0A443HJT7"/>
<accession>A0A443HJT7</accession>
<dbReference type="PANTHER" id="PTHR14305:SF0">
    <property type="entry name" value="E3 UBIQUITIN-PROTEIN LIGASE CCNB1IP1"/>
    <property type="match status" value="1"/>
</dbReference>
<comment type="caution">
    <text evidence="2">The sequence shown here is derived from an EMBL/GenBank/DDBJ whole genome shotgun (WGS) entry which is preliminary data.</text>
</comment>
<dbReference type="PANTHER" id="PTHR14305">
    <property type="entry name" value="E3 UBIQUITIN-PROTEIN LIGASE CCNB1IP1"/>
    <property type="match status" value="1"/>
</dbReference>
<dbReference type="AlphaFoldDB" id="A0A443HJT7"/>
<evidence type="ECO:0000313" key="3">
    <source>
        <dbReference type="Proteomes" id="UP000283841"/>
    </source>
</evidence>
<dbReference type="GO" id="GO:0000795">
    <property type="term" value="C:synaptonemal complex"/>
    <property type="evidence" value="ECO:0007669"/>
    <property type="project" value="InterPro"/>
</dbReference>
<keyword evidence="3" id="KW-1185">Reference proteome</keyword>
<evidence type="ECO:0000313" key="2">
    <source>
        <dbReference type="EMBL" id="RWQ92039.1"/>
    </source>
</evidence>
<protein>
    <recommendedName>
        <fullName evidence="4">Cyclin</fullName>
    </recommendedName>
</protein>